<evidence type="ECO:0000256" key="6">
    <source>
        <dbReference type="ARBA" id="ARBA00023136"/>
    </source>
</evidence>
<comment type="caution">
    <text evidence="10">The sequence shown here is derived from an EMBL/GenBank/DDBJ whole genome shotgun (WGS) entry which is preliminary data.</text>
</comment>
<dbReference type="RefSeq" id="WP_227071375.1">
    <property type="nucleotide sequence ID" value="NZ_JAJCQP010000012.1"/>
</dbReference>
<feature type="domain" description="MacB-like periplasmic core" evidence="9">
    <location>
        <begin position="25"/>
        <end position="250"/>
    </location>
</feature>
<evidence type="ECO:0000256" key="4">
    <source>
        <dbReference type="ARBA" id="ARBA00022692"/>
    </source>
</evidence>
<organism evidence="10 11">
    <name type="scientific">Bacteroides cellulosilyticus</name>
    <dbReference type="NCBI Taxonomy" id="246787"/>
    <lineage>
        <taxon>Bacteria</taxon>
        <taxon>Pseudomonadati</taxon>
        <taxon>Bacteroidota</taxon>
        <taxon>Bacteroidia</taxon>
        <taxon>Bacteroidales</taxon>
        <taxon>Bacteroidaceae</taxon>
        <taxon>Bacteroides</taxon>
    </lineage>
</organism>
<dbReference type="Pfam" id="PF02687">
    <property type="entry name" value="FtsX"/>
    <property type="match status" value="1"/>
</dbReference>
<dbReference type="GO" id="GO:0044874">
    <property type="term" value="P:lipoprotein localization to outer membrane"/>
    <property type="evidence" value="ECO:0007669"/>
    <property type="project" value="TreeGrafter"/>
</dbReference>
<gene>
    <name evidence="10" type="ORF">PZH42_10155</name>
</gene>
<dbReference type="InterPro" id="IPR051447">
    <property type="entry name" value="Lipoprotein-release_system"/>
</dbReference>
<dbReference type="InterPro" id="IPR003838">
    <property type="entry name" value="ABC3_permease_C"/>
</dbReference>
<evidence type="ECO:0000256" key="1">
    <source>
        <dbReference type="ARBA" id="ARBA00004651"/>
    </source>
</evidence>
<dbReference type="Pfam" id="PF12704">
    <property type="entry name" value="MacB_PCD"/>
    <property type="match status" value="1"/>
</dbReference>
<feature type="domain" description="ABC3 transporter permease C-terminal" evidence="8">
    <location>
        <begin position="281"/>
        <end position="404"/>
    </location>
</feature>
<dbReference type="GO" id="GO:0098797">
    <property type="term" value="C:plasma membrane protein complex"/>
    <property type="evidence" value="ECO:0007669"/>
    <property type="project" value="TreeGrafter"/>
</dbReference>
<dbReference type="PANTHER" id="PTHR30489:SF0">
    <property type="entry name" value="LIPOPROTEIN-RELEASING SYSTEM TRANSMEMBRANE PROTEIN LOLE"/>
    <property type="match status" value="1"/>
</dbReference>
<dbReference type="PANTHER" id="PTHR30489">
    <property type="entry name" value="LIPOPROTEIN-RELEASING SYSTEM TRANSMEMBRANE PROTEIN LOLE"/>
    <property type="match status" value="1"/>
</dbReference>
<keyword evidence="6 7" id="KW-0472">Membrane</keyword>
<evidence type="ECO:0000256" key="7">
    <source>
        <dbReference type="SAM" id="Phobius"/>
    </source>
</evidence>
<dbReference type="InterPro" id="IPR025857">
    <property type="entry name" value="MacB_PCD"/>
</dbReference>
<feature type="transmembrane region" description="Helical" evidence="7">
    <location>
        <begin position="20"/>
        <end position="46"/>
    </location>
</feature>
<evidence type="ECO:0000256" key="2">
    <source>
        <dbReference type="ARBA" id="ARBA00005236"/>
    </source>
</evidence>
<feature type="transmembrane region" description="Helical" evidence="7">
    <location>
        <begin position="381"/>
        <end position="400"/>
    </location>
</feature>
<evidence type="ECO:0000313" key="11">
    <source>
        <dbReference type="Proteomes" id="UP001221924"/>
    </source>
</evidence>
<evidence type="ECO:0000259" key="9">
    <source>
        <dbReference type="Pfam" id="PF12704"/>
    </source>
</evidence>
<comment type="similarity">
    <text evidence="2">Belongs to the ABC-4 integral membrane protein family. LolC/E subfamily.</text>
</comment>
<sequence length="410" mass="46012">MNLPFYIARRYLFSKKKHNAINIISGISVCGVALATLALVCTLSVFNGFQDMVAGFFTAFDPELKITIREGKVFEPQGAAFQEVRSLPEIAVWTETLEENAMVQYKDRQAMAIIKGVEDNFEELTFIDSLLYGAGEFILHDSIVDYGVLGVELISELGTGLQFVDPLQVYAPKRNVRVNMANPSASFNRDYLFSPGVVFVVNQQKYDARYILTSLSFARNLFNYDTEVSAVELKLKPGADVTAVQRKIARILGDEFVVLDRYEQQADVFRIMEIEKFISYLFLTFILAIACFNVIGSLSMLILDKREDVETLRNLGADDRLIARIFLFEGRLISLFGALSGIVLGLLLCYIQQRFGIISLGGGNGSFIVDAYPVSVHVTDVVLIFITVVTVGFLSVWYPVHYLTRRLLKK</sequence>
<keyword evidence="4 7" id="KW-0812">Transmembrane</keyword>
<evidence type="ECO:0000313" key="10">
    <source>
        <dbReference type="EMBL" id="MDE8694468.1"/>
    </source>
</evidence>
<evidence type="ECO:0000256" key="5">
    <source>
        <dbReference type="ARBA" id="ARBA00022989"/>
    </source>
</evidence>
<keyword evidence="5 7" id="KW-1133">Transmembrane helix</keyword>
<protein>
    <submittedName>
        <fullName evidence="10">FtsX-like permease family protein</fullName>
    </submittedName>
</protein>
<dbReference type="EMBL" id="JARFID010000007">
    <property type="protein sequence ID" value="MDE8694468.1"/>
    <property type="molecule type" value="Genomic_DNA"/>
</dbReference>
<dbReference type="Proteomes" id="UP001221924">
    <property type="component" value="Unassembled WGS sequence"/>
</dbReference>
<name>A0AAW6M2W9_9BACE</name>
<dbReference type="AlphaFoldDB" id="A0AAW6M2W9"/>
<accession>A0AAW6M2W9</accession>
<reference evidence="10" key="1">
    <citation type="submission" date="2023-03" db="EMBL/GenBank/DDBJ databases">
        <title>DFI Biobank Strains.</title>
        <authorList>
            <person name="Mostad J."/>
            <person name="Paddock L."/>
            <person name="Medina S."/>
            <person name="Waligurski E."/>
            <person name="Barat B."/>
            <person name="Smith R."/>
            <person name="Burgo V."/>
            <person name="Metcalfe C."/>
            <person name="Woodson C."/>
            <person name="Sundararajan A."/>
            <person name="Ramaswamy R."/>
            <person name="Lin H."/>
            <person name="Pamer E.G."/>
        </authorList>
    </citation>
    <scope>NUCLEOTIDE SEQUENCE</scope>
    <source>
        <strain evidence="10">DFI.9.5</strain>
    </source>
</reference>
<keyword evidence="3" id="KW-1003">Cell membrane</keyword>
<feature type="transmembrane region" description="Helical" evidence="7">
    <location>
        <begin position="322"/>
        <end position="348"/>
    </location>
</feature>
<evidence type="ECO:0000259" key="8">
    <source>
        <dbReference type="Pfam" id="PF02687"/>
    </source>
</evidence>
<comment type="subcellular location">
    <subcellularLocation>
        <location evidence="1">Cell membrane</location>
        <topology evidence="1">Multi-pass membrane protein</topology>
    </subcellularLocation>
</comment>
<evidence type="ECO:0000256" key="3">
    <source>
        <dbReference type="ARBA" id="ARBA00022475"/>
    </source>
</evidence>
<proteinExistence type="inferred from homology"/>
<feature type="transmembrane region" description="Helical" evidence="7">
    <location>
        <begin position="280"/>
        <end position="302"/>
    </location>
</feature>